<dbReference type="SUPFAM" id="SSF57850">
    <property type="entry name" value="RING/U-box"/>
    <property type="match status" value="1"/>
</dbReference>
<evidence type="ECO:0000256" key="1">
    <source>
        <dbReference type="ARBA" id="ARBA00008518"/>
    </source>
</evidence>
<dbReference type="SMART" id="SM00184">
    <property type="entry name" value="RING"/>
    <property type="match status" value="1"/>
</dbReference>
<dbReference type="CDD" id="cd16579">
    <property type="entry name" value="RING-HC_PML_C-V"/>
    <property type="match status" value="1"/>
</dbReference>
<evidence type="ECO:0000256" key="5">
    <source>
        <dbReference type="ARBA" id="ARBA00022771"/>
    </source>
</evidence>
<feature type="domain" description="B box-type" evidence="13">
    <location>
        <begin position="110"/>
        <end position="150"/>
    </location>
</feature>
<keyword evidence="6" id="KW-0862">Zinc</keyword>
<dbReference type="GO" id="GO:0061630">
    <property type="term" value="F:ubiquitin protein ligase activity"/>
    <property type="evidence" value="ECO:0007669"/>
    <property type="project" value="TreeGrafter"/>
</dbReference>
<dbReference type="InterPro" id="IPR014756">
    <property type="entry name" value="Ig_E-set"/>
</dbReference>
<comment type="similarity">
    <text evidence="1">Belongs to the TRIM/RBCC family.</text>
</comment>
<dbReference type="InterPro" id="IPR001258">
    <property type="entry name" value="NHL_repeat"/>
</dbReference>
<keyword evidence="4" id="KW-0677">Repeat</keyword>
<keyword evidence="5 7" id="KW-0863">Zinc-finger</keyword>
<feature type="domain" description="RING-type" evidence="12">
    <location>
        <begin position="24"/>
        <end position="73"/>
    </location>
</feature>
<feature type="coiled-coil region" evidence="10">
    <location>
        <begin position="169"/>
        <end position="196"/>
    </location>
</feature>
<dbReference type="Gene3D" id="2.120.10.30">
    <property type="entry name" value="TolB, C-terminal domain"/>
    <property type="match status" value="1"/>
</dbReference>
<keyword evidence="10" id="KW-0175">Coiled coil</keyword>
<evidence type="ECO:0000256" key="8">
    <source>
        <dbReference type="PROSITE-ProRule" id="PRU00087"/>
    </source>
</evidence>
<evidence type="ECO:0000313" key="14">
    <source>
        <dbReference type="Proteomes" id="UP000887566"/>
    </source>
</evidence>
<dbReference type="Gene3D" id="2.60.40.10">
    <property type="entry name" value="Immunoglobulins"/>
    <property type="match status" value="1"/>
</dbReference>
<evidence type="ECO:0000256" key="10">
    <source>
        <dbReference type="SAM" id="Coils"/>
    </source>
</evidence>
<dbReference type="CDD" id="cd19756">
    <property type="entry name" value="Bbox2"/>
    <property type="match status" value="1"/>
</dbReference>
<dbReference type="GO" id="GO:0005654">
    <property type="term" value="C:nucleoplasm"/>
    <property type="evidence" value="ECO:0007669"/>
    <property type="project" value="TreeGrafter"/>
</dbReference>
<dbReference type="InterPro" id="IPR011042">
    <property type="entry name" value="6-blade_b-propeller_TolB-like"/>
</dbReference>
<dbReference type="Pfam" id="PF13445">
    <property type="entry name" value="zf-RING_UBOX"/>
    <property type="match status" value="1"/>
</dbReference>
<dbReference type="InterPro" id="IPR001298">
    <property type="entry name" value="Filamin/ABP280_rpt"/>
</dbReference>
<evidence type="ECO:0000256" key="4">
    <source>
        <dbReference type="ARBA" id="ARBA00022737"/>
    </source>
</evidence>
<keyword evidence="2" id="KW-0597">Phosphoprotein</keyword>
<evidence type="ECO:0000256" key="6">
    <source>
        <dbReference type="ARBA" id="ARBA00022833"/>
    </source>
</evidence>
<keyword evidence="14" id="KW-1185">Reference proteome</keyword>
<dbReference type="InterPro" id="IPR000315">
    <property type="entry name" value="Znf_B-box"/>
</dbReference>
<dbReference type="Proteomes" id="UP000887566">
    <property type="component" value="Unplaced"/>
</dbReference>
<feature type="region of interest" description="Disordered" evidence="11">
    <location>
        <begin position="564"/>
        <end position="594"/>
    </location>
</feature>
<feature type="repeat" description="Filamin" evidence="8">
    <location>
        <begin position="338"/>
        <end position="416"/>
    </location>
</feature>
<accession>A0A914VFY6</accession>
<protein>
    <submittedName>
        <fullName evidence="15">Uncharacterized protein</fullName>
    </submittedName>
</protein>
<dbReference type="InterPro" id="IPR001841">
    <property type="entry name" value="Znf_RING"/>
</dbReference>
<dbReference type="GO" id="GO:0008270">
    <property type="term" value="F:zinc ion binding"/>
    <property type="evidence" value="ECO:0007669"/>
    <property type="project" value="UniProtKB-KW"/>
</dbReference>
<feature type="repeat" description="NHL" evidence="9">
    <location>
        <begin position="425"/>
        <end position="466"/>
    </location>
</feature>
<dbReference type="PROSITE" id="PS50194">
    <property type="entry name" value="FILAMIN_REPEAT"/>
    <property type="match status" value="1"/>
</dbReference>
<dbReference type="PANTHER" id="PTHR25462">
    <property type="entry name" value="BONUS, ISOFORM C-RELATED"/>
    <property type="match status" value="1"/>
</dbReference>
<dbReference type="PROSITE" id="PS50089">
    <property type="entry name" value="ZF_RING_2"/>
    <property type="match status" value="1"/>
</dbReference>
<dbReference type="SUPFAM" id="SSF81296">
    <property type="entry name" value="E set domains"/>
    <property type="match status" value="1"/>
</dbReference>
<evidence type="ECO:0000313" key="15">
    <source>
        <dbReference type="WBParaSite" id="PSAMB.scaffold1935size26560.g15633.t1"/>
    </source>
</evidence>
<dbReference type="InterPro" id="IPR013083">
    <property type="entry name" value="Znf_RING/FYVE/PHD"/>
</dbReference>
<dbReference type="SUPFAM" id="SSF101898">
    <property type="entry name" value="NHL repeat"/>
    <property type="match status" value="1"/>
</dbReference>
<proteinExistence type="inferred from homology"/>
<evidence type="ECO:0000256" key="2">
    <source>
        <dbReference type="ARBA" id="ARBA00022553"/>
    </source>
</evidence>
<dbReference type="PROSITE" id="PS50119">
    <property type="entry name" value="ZF_BBOX"/>
    <property type="match status" value="1"/>
</dbReference>
<dbReference type="PANTHER" id="PTHR25462:SF285">
    <property type="entry name" value="RING-TYPE DOMAIN-CONTAINING PROTEIN"/>
    <property type="match status" value="1"/>
</dbReference>
<dbReference type="Pfam" id="PF00630">
    <property type="entry name" value="Filamin"/>
    <property type="match status" value="1"/>
</dbReference>
<organism evidence="14 15">
    <name type="scientific">Plectus sambesii</name>
    <dbReference type="NCBI Taxonomy" id="2011161"/>
    <lineage>
        <taxon>Eukaryota</taxon>
        <taxon>Metazoa</taxon>
        <taxon>Ecdysozoa</taxon>
        <taxon>Nematoda</taxon>
        <taxon>Chromadorea</taxon>
        <taxon>Plectida</taxon>
        <taxon>Plectina</taxon>
        <taxon>Plectoidea</taxon>
        <taxon>Plectidae</taxon>
        <taxon>Plectus</taxon>
    </lineage>
</organism>
<sequence length="756" mass="82978">MSSSTLIETVSINYEDFSESFLTCSTCLCPYDQGARRPKLLACSHTVCSLCLERIAELPQAAQTGSFRCPICREVHQIPRSGISSLPPSFLVNQLIDLMQRQRRDVVPKCSAHQAEELLFCETCDTVFCPLCSDPADASSGCHNHTIVPFSIAIKRMSEILLYKANQCVKNLNRAADNVQKETTELDRNVDRILDEVNASFQDLSQLLDSRRRELIDKVRTTRDEKRRVLMEQLAIIQGEKIKVEQECNGLQYQVEVRNITRKIADLNQRTDTTLTLIEPRENAFLRYDSSTEEVLKGIQLALQHFGTLSVSRTFPPLCTATGEPGSVFLMATVRVTTVDYNGERRQNGGDPVQATMTPLDADDAPTQAPSVGVEVVDKDDGTYELNYRAPEARKYRMDIRIFGRPIKDSPVIVEVSPHHSPVWQFGSLGTGESHLCQPVKVCCGSEGQLYILDTGNNRVKVLSSDGGFVREWTGDGLTNQSAVGLALLPGPVKELLTLNWRAKTVTKWSSCGQEIQTVSFSEFVEPIDLAVDCRGRILVADNGASKVFVFDARFRPLFSFPVSDGDQSSQDKENAPSLGTAPRRSTPNQTPGAGGQVTCVAVGMNEDILVGGASCVQLFDCGGKFVRTINVIPPRQAGAQKSAAGGASCVQLFDCGGKFVRTINVIPPRQAGAQKSAALIGGLAVDRQSGTVLAAVTEKNRTFLAVSHYKGDVDFTMDSFCAKLKRPSGVCLSPDRRHCYVADLANHCIKKFRYK</sequence>
<dbReference type="InterPro" id="IPR027370">
    <property type="entry name" value="Znf-RING_euk"/>
</dbReference>
<dbReference type="InterPro" id="IPR017868">
    <property type="entry name" value="Filamin/ABP280_repeat-like"/>
</dbReference>
<name>A0A914VFY6_9BILA</name>
<dbReference type="SMART" id="SM00557">
    <property type="entry name" value="IG_FLMN"/>
    <property type="match status" value="1"/>
</dbReference>
<dbReference type="InterPro" id="IPR047153">
    <property type="entry name" value="TRIM45/56/19-like"/>
</dbReference>
<evidence type="ECO:0000259" key="13">
    <source>
        <dbReference type="PROSITE" id="PS50119"/>
    </source>
</evidence>
<keyword evidence="3" id="KW-0479">Metal-binding</keyword>
<dbReference type="Gene3D" id="3.30.40.10">
    <property type="entry name" value="Zinc/RING finger domain, C3HC4 (zinc finger)"/>
    <property type="match status" value="1"/>
</dbReference>
<dbReference type="PROSITE" id="PS51125">
    <property type="entry name" value="NHL"/>
    <property type="match status" value="2"/>
</dbReference>
<evidence type="ECO:0000256" key="11">
    <source>
        <dbReference type="SAM" id="MobiDB-lite"/>
    </source>
</evidence>
<dbReference type="PROSITE" id="PS00518">
    <property type="entry name" value="ZF_RING_1"/>
    <property type="match status" value="1"/>
</dbReference>
<reference evidence="15" key="1">
    <citation type="submission" date="2022-11" db="UniProtKB">
        <authorList>
            <consortium name="WormBaseParasite"/>
        </authorList>
    </citation>
    <scope>IDENTIFICATION</scope>
</reference>
<dbReference type="WBParaSite" id="PSAMB.scaffold1935size26560.g15633.t1">
    <property type="protein sequence ID" value="PSAMB.scaffold1935size26560.g15633.t1"/>
    <property type="gene ID" value="PSAMB.scaffold1935size26560.g15633"/>
</dbReference>
<evidence type="ECO:0000259" key="12">
    <source>
        <dbReference type="PROSITE" id="PS50089"/>
    </source>
</evidence>
<evidence type="ECO:0000256" key="9">
    <source>
        <dbReference type="PROSITE-ProRule" id="PRU00504"/>
    </source>
</evidence>
<dbReference type="Gene3D" id="3.30.160.60">
    <property type="entry name" value="Classic Zinc Finger"/>
    <property type="match status" value="1"/>
</dbReference>
<evidence type="ECO:0000256" key="3">
    <source>
        <dbReference type="ARBA" id="ARBA00022723"/>
    </source>
</evidence>
<evidence type="ECO:0000256" key="7">
    <source>
        <dbReference type="PROSITE-ProRule" id="PRU00024"/>
    </source>
</evidence>
<dbReference type="Pfam" id="PF01436">
    <property type="entry name" value="NHL"/>
    <property type="match status" value="3"/>
</dbReference>
<feature type="repeat" description="NHL" evidence="9">
    <location>
        <begin position="513"/>
        <end position="554"/>
    </location>
</feature>
<dbReference type="AlphaFoldDB" id="A0A914VFY6"/>
<dbReference type="InterPro" id="IPR017907">
    <property type="entry name" value="Znf_RING_CS"/>
</dbReference>
<dbReference type="InterPro" id="IPR013783">
    <property type="entry name" value="Ig-like_fold"/>
</dbReference>
<dbReference type="SUPFAM" id="SSF57845">
    <property type="entry name" value="B-box zinc-binding domain"/>
    <property type="match status" value="1"/>
</dbReference>